<keyword evidence="9" id="KW-0066">ATP synthesis</keyword>
<keyword evidence="5" id="KW-0375">Hydrogen ion transport</keyword>
<dbReference type="GO" id="GO:0045259">
    <property type="term" value="C:proton-transporting ATP synthase complex"/>
    <property type="evidence" value="ECO:0007669"/>
    <property type="project" value="UniProtKB-KW"/>
</dbReference>
<dbReference type="Proteomes" id="UP000269945">
    <property type="component" value="Unassembled WGS sequence"/>
</dbReference>
<gene>
    <name evidence="10" type="ORF">BN2614_LOCUS1</name>
</gene>
<evidence type="ECO:0000256" key="5">
    <source>
        <dbReference type="ARBA" id="ARBA00022781"/>
    </source>
</evidence>
<keyword evidence="8" id="KW-0472">Membrane</keyword>
<keyword evidence="4" id="KW-0138">CF(0)</keyword>
<sequence>MGGVTTFWHYAKVGLVLPTTAETPTAIYSLKKRKSAQMGSFKQLTVKEALLNGLVATEVWM</sequence>
<dbReference type="GO" id="GO:0015986">
    <property type="term" value="P:proton motive force-driven ATP synthesis"/>
    <property type="evidence" value="ECO:0007669"/>
    <property type="project" value="InterPro"/>
</dbReference>
<evidence type="ECO:0000256" key="1">
    <source>
        <dbReference type="ARBA" id="ARBA00004325"/>
    </source>
</evidence>
<evidence type="ECO:0000256" key="6">
    <source>
        <dbReference type="ARBA" id="ARBA00023065"/>
    </source>
</evidence>
<dbReference type="Pfam" id="PF04718">
    <property type="entry name" value="ATP-synt_G"/>
    <property type="match status" value="1"/>
</dbReference>
<organism evidence="10 11">
    <name type="scientific">Gulo gulo</name>
    <name type="common">Wolverine</name>
    <name type="synonym">Gluton</name>
    <dbReference type="NCBI Taxonomy" id="48420"/>
    <lineage>
        <taxon>Eukaryota</taxon>
        <taxon>Metazoa</taxon>
        <taxon>Chordata</taxon>
        <taxon>Craniata</taxon>
        <taxon>Vertebrata</taxon>
        <taxon>Euteleostomi</taxon>
        <taxon>Mammalia</taxon>
        <taxon>Eutheria</taxon>
        <taxon>Laurasiatheria</taxon>
        <taxon>Carnivora</taxon>
        <taxon>Caniformia</taxon>
        <taxon>Musteloidea</taxon>
        <taxon>Mustelidae</taxon>
        <taxon>Guloninae</taxon>
        <taxon>Gulo</taxon>
    </lineage>
</organism>
<name>A0A9X9LHU1_GULGU</name>
<keyword evidence="7" id="KW-0496">Mitochondrion</keyword>
<comment type="caution">
    <text evidence="10">The sequence shown here is derived from an EMBL/GenBank/DDBJ whole genome shotgun (WGS) entry which is preliminary data.</text>
</comment>
<dbReference type="InterPro" id="IPR006808">
    <property type="entry name" value="ATP_synth_F0_gsu_mt"/>
</dbReference>
<keyword evidence="6" id="KW-0406">Ion transport</keyword>
<comment type="similarity">
    <text evidence="2">Belongs to the ATPase g subunit family.</text>
</comment>
<protein>
    <submittedName>
        <fullName evidence="10">Uncharacterized protein</fullName>
    </submittedName>
</protein>
<keyword evidence="11" id="KW-1185">Reference proteome</keyword>
<evidence type="ECO:0000256" key="9">
    <source>
        <dbReference type="ARBA" id="ARBA00023310"/>
    </source>
</evidence>
<comment type="subcellular location">
    <subcellularLocation>
        <location evidence="1">Mitochondrion membrane</location>
    </subcellularLocation>
</comment>
<evidence type="ECO:0000256" key="8">
    <source>
        <dbReference type="ARBA" id="ARBA00023136"/>
    </source>
</evidence>
<accession>A0A9X9LHU1</accession>
<dbReference type="EMBL" id="CYRY02003854">
    <property type="protein sequence ID" value="VCW68429.1"/>
    <property type="molecule type" value="Genomic_DNA"/>
</dbReference>
<dbReference type="GO" id="GO:0031966">
    <property type="term" value="C:mitochondrial membrane"/>
    <property type="evidence" value="ECO:0007669"/>
    <property type="project" value="UniProtKB-SubCell"/>
</dbReference>
<evidence type="ECO:0000313" key="11">
    <source>
        <dbReference type="Proteomes" id="UP000269945"/>
    </source>
</evidence>
<evidence type="ECO:0000313" key="10">
    <source>
        <dbReference type="EMBL" id="VCW68429.1"/>
    </source>
</evidence>
<reference evidence="10 11" key="1">
    <citation type="submission" date="2018-10" db="EMBL/GenBank/DDBJ databases">
        <authorList>
            <person name="Ekblom R."/>
            <person name="Jareborg N."/>
        </authorList>
    </citation>
    <scope>NUCLEOTIDE SEQUENCE [LARGE SCALE GENOMIC DNA]</scope>
    <source>
        <tissue evidence="10">Muscle</tissue>
    </source>
</reference>
<evidence type="ECO:0000256" key="3">
    <source>
        <dbReference type="ARBA" id="ARBA00022448"/>
    </source>
</evidence>
<evidence type="ECO:0000256" key="7">
    <source>
        <dbReference type="ARBA" id="ARBA00023128"/>
    </source>
</evidence>
<proteinExistence type="inferred from homology"/>
<dbReference type="GO" id="GO:0015078">
    <property type="term" value="F:proton transmembrane transporter activity"/>
    <property type="evidence" value="ECO:0007669"/>
    <property type="project" value="InterPro"/>
</dbReference>
<keyword evidence="3" id="KW-0813">Transport</keyword>
<evidence type="ECO:0000256" key="2">
    <source>
        <dbReference type="ARBA" id="ARBA00005699"/>
    </source>
</evidence>
<evidence type="ECO:0000256" key="4">
    <source>
        <dbReference type="ARBA" id="ARBA00022547"/>
    </source>
</evidence>
<dbReference type="AlphaFoldDB" id="A0A9X9LHU1"/>